<keyword evidence="4 9" id="KW-0863">Zinc-finger</keyword>
<gene>
    <name evidence="11" type="ORF">SK128_018159</name>
</gene>
<keyword evidence="6" id="KW-0805">Transcription regulation</keyword>
<evidence type="ECO:0000256" key="8">
    <source>
        <dbReference type="ARBA" id="ARBA00023242"/>
    </source>
</evidence>
<dbReference type="FunFam" id="3.30.160.60:FF:002343">
    <property type="entry name" value="Zinc finger protein 33A"/>
    <property type="match status" value="1"/>
</dbReference>
<dbReference type="GO" id="GO:0008270">
    <property type="term" value="F:zinc ion binding"/>
    <property type="evidence" value="ECO:0007669"/>
    <property type="project" value="UniProtKB-KW"/>
</dbReference>
<evidence type="ECO:0000313" key="11">
    <source>
        <dbReference type="EMBL" id="KAK7065794.1"/>
    </source>
</evidence>
<accession>A0AAN8WT17</accession>
<dbReference type="Gene3D" id="3.30.160.60">
    <property type="entry name" value="Classic Zinc Finger"/>
    <property type="match status" value="3"/>
</dbReference>
<evidence type="ECO:0000256" key="2">
    <source>
        <dbReference type="ARBA" id="ARBA00022723"/>
    </source>
</evidence>
<feature type="domain" description="C2H2-type" evidence="10">
    <location>
        <begin position="47"/>
        <end position="74"/>
    </location>
</feature>
<feature type="non-terminal residue" evidence="11">
    <location>
        <position position="1"/>
    </location>
</feature>
<evidence type="ECO:0000256" key="4">
    <source>
        <dbReference type="ARBA" id="ARBA00022771"/>
    </source>
</evidence>
<dbReference type="GO" id="GO:0006357">
    <property type="term" value="P:regulation of transcription by RNA polymerase II"/>
    <property type="evidence" value="ECO:0007669"/>
    <property type="project" value="TreeGrafter"/>
</dbReference>
<dbReference type="FunFam" id="3.30.160.60:FF:000100">
    <property type="entry name" value="Zinc finger 45-like"/>
    <property type="match status" value="1"/>
</dbReference>
<feature type="domain" description="C2H2-type" evidence="10">
    <location>
        <begin position="75"/>
        <end position="102"/>
    </location>
</feature>
<evidence type="ECO:0000259" key="10">
    <source>
        <dbReference type="PROSITE" id="PS50157"/>
    </source>
</evidence>
<dbReference type="PROSITE" id="PS00028">
    <property type="entry name" value="ZINC_FINGER_C2H2_1"/>
    <property type="match status" value="1"/>
</dbReference>
<name>A0AAN8WT17_HALRR</name>
<keyword evidence="12" id="KW-1185">Reference proteome</keyword>
<evidence type="ECO:0000256" key="3">
    <source>
        <dbReference type="ARBA" id="ARBA00022737"/>
    </source>
</evidence>
<proteinExistence type="predicted"/>
<dbReference type="GO" id="GO:0003700">
    <property type="term" value="F:DNA-binding transcription factor activity"/>
    <property type="evidence" value="ECO:0007669"/>
    <property type="project" value="TreeGrafter"/>
</dbReference>
<feature type="domain" description="C2H2-type" evidence="10">
    <location>
        <begin position="103"/>
        <end position="131"/>
    </location>
</feature>
<evidence type="ECO:0000256" key="1">
    <source>
        <dbReference type="ARBA" id="ARBA00004123"/>
    </source>
</evidence>
<dbReference type="FunFam" id="3.30.160.60:FF:000925">
    <property type="entry name" value="Zinc finger protein 668"/>
    <property type="match status" value="1"/>
</dbReference>
<dbReference type="GO" id="GO:0000978">
    <property type="term" value="F:RNA polymerase II cis-regulatory region sequence-specific DNA binding"/>
    <property type="evidence" value="ECO:0007669"/>
    <property type="project" value="TreeGrafter"/>
</dbReference>
<organism evidence="11 12">
    <name type="scientific">Halocaridina rubra</name>
    <name type="common">Hawaiian red shrimp</name>
    <dbReference type="NCBI Taxonomy" id="373956"/>
    <lineage>
        <taxon>Eukaryota</taxon>
        <taxon>Metazoa</taxon>
        <taxon>Ecdysozoa</taxon>
        <taxon>Arthropoda</taxon>
        <taxon>Crustacea</taxon>
        <taxon>Multicrustacea</taxon>
        <taxon>Malacostraca</taxon>
        <taxon>Eumalacostraca</taxon>
        <taxon>Eucarida</taxon>
        <taxon>Decapoda</taxon>
        <taxon>Pleocyemata</taxon>
        <taxon>Caridea</taxon>
        <taxon>Atyoidea</taxon>
        <taxon>Atyidae</taxon>
        <taxon>Halocaridina</taxon>
    </lineage>
</organism>
<dbReference type="GO" id="GO:0005634">
    <property type="term" value="C:nucleus"/>
    <property type="evidence" value="ECO:0007669"/>
    <property type="project" value="UniProtKB-SubCell"/>
</dbReference>
<dbReference type="PANTHER" id="PTHR45993:SF6">
    <property type="entry name" value="C2H2-TYPE DOMAIN-CONTAINING PROTEIN"/>
    <property type="match status" value="1"/>
</dbReference>
<comment type="subcellular location">
    <subcellularLocation>
        <location evidence="1">Nucleus</location>
    </subcellularLocation>
</comment>
<evidence type="ECO:0000256" key="9">
    <source>
        <dbReference type="PROSITE-ProRule" id="PRU00042"/>
    </source>
</evidence>
<dbReference type="PANTHER" id="PTHR45993">
    <property type="entry name" value="B-CELL LYMPHOMA/LEUKEMIA 11"/>
    <property type="match status" value="1"/>
</dbReference>
<dbReference type="InterPro" id="IPR036236">
    <property type="entry name" value="Znf_C2H2_sf"/>
</dbReference>
<evidence type="ECO:0000256" key="5">
    <source>
        <dbReference type="ARBA" id="ARBA00022833"/>
    </source>
</evidence>
<dbReference type="InterPro" id="IPR013087">
    <property type="entry name" value="Znf_C2H2_type"/>
</dbReference>
<evidence type="ECO:0000313" key="12">
    <source>
        <dbReference type="Proteomes" id="UP001381693"/>
    </source>
</evidence>
<dbReference type="Pfam" id="PF00096">
    <property type="entry name" value="zf-C2H2"/>
    <property type="match status" value="2"/>
</dbReference>
<reference evidence="11 12" key="1">
    <citation type="submission" date="2023-11" db="EMBL/GenBank/DDBJ databases">
        <title>Halocaridina rubra genome assembly.</title>
        <authorList>
            <person name="Smith C."/>
        </authorList>
    </citation>
    <scope>NUCLEOTIDE SEQUENCE [LARGE SCALE GENOMIC DNA]</scope>
    <source>
        <strain evidence="11">EP-1</strain>
        <tissue evidence="11">Whole</tissue>
    </source>
</reference>
<keyword evidence="2" id="KW-0479">Metal-binding</keyword>
<keyword evidence="3" id="KW-0677">Repeat</keyword>
<sequence length="135" mass="15410">WRRCIAAARRFPQTNEPPLLPFAPTVQQHQVRGGIEGHPVTSVVKKFQCEFCGKGFQWQSNLQLHVRTHTGEKPYPCPQCPYRAVQRSDLTKHLRIHTGEKPYSCSLCPYRAAYASSLRDHSLLHHSTEEQTSSS</sequence>
<keyword evidence="7" id="KW-0804">Transcription</keyword>
<evidence type="ECO:0000256" key="7">
    <source>
        <dbReference type="ARBA" id="ARBA00023163"/>
    </source>
</evidence>
<evidence type="ECO:0000256" key="6">
    <source>
        <dbReference type="ARBA" id="ARBA00023015"/>
    </source>
</evidence>
<dbReference type="Proteomes" id="UP001381693">
    <property type="component" value="Unassembled WGS sequence"/>
</dbReference>
<keyword evidence="5" id="KW-0862">Zinc</keyword>
<comment type="caution">
    <text evidence="11">The sequence shown here is derived from an EMBL/GenBank/DDBJ whole genome shotgun (WGS) entry which is preliminary data.</text>
</comment>
<dbReference type="SMART" id="SM00355">
    <property type="entry name" value="ZnF_C2H2"/>
    <property type="match status" value="3"/>
</dbReference>
<dbReference type="PROSITE" id="PS50157">
    <property type="entry name" value="ZINC_FINGER_C2H2_2"/>
    <property type="match status" value="3"/>
</dbReference>
<protein>
    <recommendedName>
        <fullName evidence="10">C2H2-type domain-containing protein</fullName>
    </recommendedName>
</protein>
<dbReference type="InterPro" id="IPR051497">
    <property type="entry name" value="Dev/Hematopoietic_TF"/>
</dbReference>
<dbReference type="EMBL" id="JAXCGZ010019857">
    <property type="protein sequence ID" value="KAK7065794.1"/>
    <property type="molecule type" value="Genomic_DNA"/>
</dbReference>
<keyword evidence="8" id="KW-0539">Nucleus</keyword>
<dbReference type="AlphaFoldDB" id="A0AAN8WT17"/>
<dbReference type="SUPFAM" id="SSF57667">
    <property type="entry name" value="beta-beta-alpha zinc fingers"/>
    <property type="match status" value="2"/>
</dbReference>